<sequence length="72" mass="8369">MNFLRVVNVHQEASNGTLHDVATIGEVPWIARLAFADNGIHFFRKCRIDMYADQLCFRLHLWLLNVAMIIEI</sequence>
<name>A0A1L3LP53_9HYPH</name>
<dbReference type="EMBL" id="CP013107">
    <property type="protein sequence ID" value="APG91864.1"/>
    <property type="molecule type" value="Genomic_DNA"/>
</dbReference>
<dbReference type="STRING" id="194963.SAMCFNEI73_Ch2586"/>
<evidence type="ECO:0000313" key="2">
    <source>
        <dbReference type="Proteomes" id="UP000182306"/>
    </source>
</evidence>
<reference evidence="1 2" key="1">
    <citation type="submission" date="2015-10" db="EMBL/GenBank/DDBJ databases">
        <title>Genomic differences between typical nodule nitrogen-fixing rhizobial strains and those coming from bean seeds.</title>
        <authorList>
            <person name="Peralta H."/>
            <person name="Aguilar-Vera A."/>
            <person name="Diaz R."/>
            <person name="Mora Y."/>
            <person name="Martinez-Batallar G."/>
            <person name="Salazar E."/>
            <person name="Vargas-Lagunas C."/>
            <person name="Encarnacion S."/>
            <person name="Girard L."/>
            <person name="Mora J."/>
        </authorList>
    </citation>
    <scope>NUCLEOTIDE SEQUENCE [LARGE SCALE GENOMIC DNA]</scope>
    <source>
        <strain evidence="1 2">CFNEI 73</strain>
    </source>
</reference>
<keyword evidence="2" id="KW-1185">Reference proteome</keyword>
<organism evidence="1 2">
    <name type="scientific">Sinorhizobium americanum</name>
    <dbReference type="NCBI Taxonomy" id="194963"/>
    <lineage>
        <taxon>Bacteria</taxon>
        <taxon>Pseudomonadati</taxon>
        <taxon>Pseudomonadota</taxon>
        <taxon>Alphaproteobacteria</taxon>
        <taxon>Hyphomicrobiales</taxon>
        <taxon>Rhizobiaceae</taxon>
        <taxon>Sinorhizobium/Ensifer group</taxon>
        <taxon>Sinorhizobium</taxon>
    </lineage>
</organism>
<gene>
    <name evidence="1" type="ORF">SAMCFNEI73_Ch2586</name>
</gene>
<accession>A0A1L3LP53</accession>
<proteinExistence type="predicted"/>
<evidence type="ECO:0000313" key="1">
    <source>
        <dbReference type="EMBL" id="APG91864.1"/>
    </source>
</evidence>
<dbReference type="KEGG" id="same:SAMCFNEI73_Ch2586"/>
<protein>
    <submittedName>
        <fullName evidence="1">Uncharacterized protein</fullName>
    </submittedName>
</protein>
<dbReference type="Proteomes" id="UP000182306">
    <property type="component" value="Chromosome"/>
</dbReference>
<dbReference type="AlphaFoldDB" id="A0A1L3LP53"/>